<reference evidence="1 2" key="1">
    <citation type="journal article" date="2019" name="Genome Biol. Evol.">
        <title>Insights into the evolution of the New World diploid cottons (Gossypium, subgenus Houzingenia) based on genome sequencing.</title>
        <authorList>
            <person name="Grover C.E."/>
            <person name="Arick M.A. 2nd"/>
            <person name="Thrash A."/>
            <person name="Conover J.L."/>
            <person name="Sanders W.S."/>
            <person name="Peterson D.G."/>
            <person name="Frelichowski J.E."/>
            <person name="Scheffler J.A."/>
            <person name="Scheffler B.E."/>
            <person name="Wendel J.F."/>
        </authorList>
    </citation>
    <scope>NUCLEOTIDE SEQUENCE [LARGE SCALE GENOMIC DNA]</scope>
    <source>
        <strain evidence="1">1</strain>
        <tissue evidence="1">Leaf</tissue>
    </source>
</reference>
<evidence type="ECO:0000313" key="2">
    <source>
        <dbReference type="Proteomes" id="UP000593576"/>
    </source>
</evidence>
<accession>A0A7J9LBG1</accession>
<keyword evidence="2" id="KW-1185">Reference proteome</keyword>
<dbReference type="AlphaFoldDB" id="A0A7J9LBG1"/>
<sequence length="44" mass="4962">AKDQATRKDTQTAIDIVEEIDTKDVVTAKYLEEAMTMDANLMFP</sequence>
<dbReference type="Proteomes" id="UP000593576">
    <property type="component" value="Unassembled WGS sequence"/>
</dbReference>
<dbReference type="OrthoDB" id="10440237at2759"/>
<comment type="caution">
    <text evidence="1">The sequence shown here is derived from an EMBL/GenBank/DDBJ whole genome shotgun (WGS) entry which is preliminary data.</text>
</comment>
<protein>
    <submittedName>
        <fullName evidence="1">Uncharacterized protein</fullName>
    </submittedName>
</protein>
<evidence type="ECO:0000313" key="1">
    <source>
        <dbReference type="EMBL" id="MBA0855997.1"/>
    </source>
</evidence>
<gene>
    <name evidence="1" type="ORF">Goshw_021992</name>
</gene>
<dbReference type="EMBL" id="JABFAF010000005">
    <property type="protein sequence ID" value="MBA0855997.1"/>
    <property type="molecule type" value="Genomic_DNA"/>
</dbReference>
<feature type="non-terminal residue" evidence="1">
    <location>
        <position position="1"/>
    </location>
</feature>
<organism evidence="1 2">
    <name type="scientific">Gossypium schwendimanii</name>
    <name type="common">Cotton</name>
    <dbReference type="NCBI Taxonomy" id="34291"/>
    <lineage>
        <taxon>Eukaryota</taxon>
        <taxon>Viridiplantae</taxon>
        <taxon>Streptophyta</taxon>
        <taxon>Embryophyta</taxon>
        <taxon>Tracheophyta</taxon>
        <taxon>Spermatophyta</taxon>
        <taxon>Magnoliopsida</taxon>
        <taxon>eudicotyledons</taxon>
        <taxon>Gunneridae</taxon>
        <taxon>Pentapetalae</taxon>
        <taxon>rosids</taxon>
        <taxon>malvids</taxon>
        <taxon>Malvales</taxon>
        <taxon>Malvaceae</taxon>
        <taxon>Malvoideae</taxon>
        <taxon>Gossypium</taxon>
    </lineage>
</organism>
<proteinExistence type="predicted"/>
<name>A0A7J9LBG1_GOSSC</name>